<dbReference type="AlphaFoldDB" id="A0A521F872"/>
<evidence type="ECO:0000259" key="3">
    <source>
        <dbReference type="PROSITE" id="PS51186"/>
    </source>
</evidence>
<accession>A0A521F872</accession>
<dbReference type="InterPro" id="IPR016181">
    <property type="entry name" value="Acyl_CoA_acyltransferase"/>
</dbReference>
<evidence type="ECO:0000313" key="4">
    <source>
        <dbReference type="EMBL" id="SMO92363.1"/>
    </source>
</evidence>
<dbReference type="EMBL" id="FXTC01000012">
    <property type="protein sequence ID" value="SMO92363.1"/>
    <property type="molecule type" value="Genomic_DNA"/>
</dbReference>
<keyword evidence="4" id="KW-0689">Ribosomal protein</keyword>
<dbReference type="CDD" id="cd04301">
    <property type="entry name" value="NAT_SF"/>
    <property type="match status" value="1"/>
</dbReference>
<gene>
    <name evidence="4" type="ORF">SAMN06265171_11287</name>
</gene>
<dbReference type="Gene3D" id="3.40.630.30">
    <property type="match status" value="1"/>
</dbReference>
<dbReference type="SUPFAM" id="SSF55729">
    <property type="entry name" value="Acyl-CoA N-acyltransferases (Nat)"/>
    <property type="match status" value="1"/>
</dbReference>
<dbReference type="PROSITE" id="PS51186">
    <property type="entry name" value="GNAT"/>
    <property type="match status" value="1"/>
</dbReference>
<feature type="domain" description="N-acetyltransferase" evidence="3">
    <location>
        <begin position="1"/>
        <end position="161"/>
    </location>
</feature>
<keyword evidence="1" id="KW-0808">Transferase</keyword>
<dbReference type="GO" id="GO:0016747">
    <property type="term" value="F:acyltransferase activity, transferring groups other than amino-acyl groups"/>
    <property type="evidence" value="ECO:0007669"/>
    <property type="project" value="InterPro"/>
</dbReference>
<evidence type="ECO:0000256" key="1">
    <source>
        <dbReference type="ARBA" id="ARBA00022679"/>
    </source>
</evidence>
<dbReference type="RefSeq" id="WP_142719537.1">
    <property type="nucleotide sequence ID" value="NZ_FXTC01000012.1"/>
</dbReference>
<dbReference type="InterPro" id="IPR000182">
    <property type="entry name" value="GNAT_dom"/>
</dbReference>
<evidence type="ECO:0000256" key="2">
    <source>
        <dbReference type="ARBA" id="ARBA00023315"/>
    </source>
</evidence>
<proteinExistence type="predicted"/>
<keyword evidence="4" id="KW-0687">Ribonucleoprotein</keyword>
<name>A0A521F872_9FLAO</name>
<keyword evidence="2" id="KW-0012">Acyltransferase</keyword>
<evidence type="ECO:0000313" key="5">
    <source>
        <dbReference type="Proteomes" id="UP000316916"/>
    </source>
</evidence>
<sequence>MKLRQATVADIPLIQDLARRSWENAYADILSTEQMEFMLSEMYSETEILNHLQNPHYHYYLIQDENNDSYEGFIGYEHHYEEKTTKLHRIYLVPESKGKGFGKKALQFLHEKVSENGNERIILNVNKNNSARSFYESQGYRVYGEGVFDIGNGFVMDDYMMEFLIHSLLT</sequence>
<protein>
    <submittedName>
        <fullName evidence="4">Ribosomal protein S18 acetylase RimI</fullName>
    </submittedName>
</protein>
<organism evidence="4 5">
    <name type="scientific">Chryseobacterium rhizoplanae</name>
    <dbReference type="NCBI Taxonomy" id="1609531"/>
    <lineage>
        <taxon>Bacteria</taxon>
        <taxon>Pseudomonadati</taxon>
        <taxon>Bacteroidota</taxon>
        <taxon>Flavobacteriia</taxon>
        <taxon>Flavobacteriales</taxon>
        <taxon>Weeksellaceae</taxon>
        <taxon>Chryseobacterium group</taxon>
        <taxon>Chryseobacterium</taxon>
    </lineage>
</organism>
<reference evidence="4 5" key="1">
    <citation type="submission" date="2017-05" db="EMBL/GenBank/DDBJ databases">
        <authorList>
            <person name="Varghese N."/>
            <person name="Submissions S."/>
        </authorList>
    </citation>
    <scope>NUCLEOTIDE SEQUENCE [LARGE SCALE GENOMIC DNA]</scope>
    <source>
        <strain evidence="4 5">DSM 29371</strain>
    </source>
</reference>
<dbReference type="PANTHER" id="PTHR43420">
    <property type="entry name" value="ACETYLTRANSFERASE"/>
    <property type="match status" value="1"/>
</dbReference>
<dbReference type="PANTHER" id="PTHR43420:SF47">
    <property type="entry name" value="N-ACETYLTRANSFERASE DOMAIN-CONTAINING PROTEIN"/>
    <property type="match status" value="1"/>
</dbReference>
<dbReference type="Pfam" id="PF00583">
    <property type="entry name" value="Acetyltransf_1"/>
    <property type="match status" value="1"/>
</dbReference>
<dbReference type="Proteomes" id="UP000316916">
    <property type="component" value="Unassembled WGS sequence"/>
</dbReference>
<dbReference type="GO" id="GO:0005840">
    <property type="term" value="C:ribosome"/>
    <property type="evidence" value="ECO:0007669"/>
    <property type="project" value="UniProtKB-KW"/>
</dbReference>
<keyword evidence="5" id="KW-1185">Reference proteome</keyword>
<dbReference type="InterPro" id="IPR050680">
    <property type="entry name" value="YpeA/RimI_acetyltransf"/>
</dbReference>